<dbReference type="InterPro" id="IPR043502">
    <property type="entry name" value="DNA/RNA_pol_sf"/>
</dbReference>
<dbReference type="AlphaFoldDB" id="A0A151HYU4"/>
<dbReference type="STRING" id="520822.A0A151HYU4"/>
<dbReference type="GO" id="GO:0071897">
    <property type="term" value="P:DNA biosynthetic process"/>
    <property type="evidence" value="ECO:0007669"/>
    <property type="project" value="UniProtKB-ARBA"/>
</dbReference>
<dbReference type="EMBL" id="KQ976721">
    <property type="protein sequence ID" value="KYM76698.1"/>
    <property type="molecule type" value="Genomic_DNA"/>
</dbReference>
<evidence type="ECO:0000313" key="2">
    <source>
        <dbReference type="Proteomes" id="UP000078540"/>
    </source>
</evidence>
<reference evidence="1 2" key="1">
    <citation type="submission" date="2015-09" db="EMBL/GenBank/DDBJ databases">
        <title>Atta colombica WGS genome.</title>
        <authorList>
            <person name="Nygaard S."/>
            <person name="Hu H."/>
            <person name="Boomsma J."/>
            <person name="Zhang G."/>
        </authorList>
    </citation>
    <scope>NUCLEOTIDE SEQUENCE [LARGE SCALE GENOMIC DNA]</scope>
    <source>
        <strain evidence="1">Treedump-2</strain>
        <tissue evidence="1">Whole body</tissue>
    </source>
</reference>
<evidence type="ECO:0000313" key="1">
    <source>
        <dbReference type="EMBL" id="KYM76698.1"/>
    </source>
</evidence>
<accession>A0A151HYU4</accession>
<dbReference type="PANTHER" id="PTHR31511">
    <property type="entry name" value="PROTEIN CBG23764"/>
    <property type="match status" value="1"/>
</dbReference>
<keyword evidence="2" id="KW-1185">Reference proteome</keyword>
<gene>
    <name evidence="1" type="ORF">ALC53_12884</name>
</gene>
<proteinExistence type="predicted"/>
<name>A0A151HYU4_9HYME</name>
<organism evidence="1 2">
    <name type="scientific">Atta colombica</name>
    <dbReference type="NCBI Taxonomy" id="520822"/>
    <lineage>
        <taxon>Eukaryota</taxon>
        <taxon>Metazoa</taxon>
        <taxon>Ecdysozoa</taxon>
        <taxon>Arthropoda</taxon>
        <taxon>Hexapoda</taxon>
        <taxon>Insecta</taxon>
        <taxon>Pterygota</taxon>
        <taxon>Neoptera</taxon>
        <taxon>Endopterygota</taxon>
        <taxon>Hymenoptera</taxon>
        <taxon>Apocrita</taxon>
        <taxon>Aculeata</taxon>
        <taxon>Formicoidea</taxon>
        <taxon>Formicidae</taxon>
        <taxon>Myrmicinae</taxon>
        <taxon>Atta</taxon>
    </lineage>
</organism>
<dbReference type="PANTHER" id="PTHR31511:SF12">
    <property type="entry name" value="RHO TERMINATION FACTOR N-TERMINAL DOMAIN-CONTAINING PROTEIN"/>
    <property type="match status" value="1"/>
</dbReference>
<sequence length="567" mass="66681">MEQTEHELAEQATQLNTREEYVAWEQRCDGTMQDSDGEIDTVFESRILTGMDNTCFASVVAALHPAKNNTNRESSYQHYIILNLQGIQMTLNQIIKFENQNNISVNVYSIEEQKKILPLRFISRKRDKHVNLLYVQDSQDDNEGYFVLIKDVFPLVYDDSLSKYCFRHGNDCIAWFVEELRNLAHKVNTILSTNVLRFRRPAHSNCNLNYKDSHRILIVFYNLSTKNEQKKTCVKLHFTDSCKFLASSLEKLALYLGKDKLKITRSEFLRAEDFDLLTRKGIFPYEYLLLTDVFKNCDSRVMLKHISVKFELLTDIDMVMFVKRRIREDLSKCSAQANNKYMQSSNRKIHRNRCILCIFYVNLYDWAMCQPCHTPIFDDIALDSSTGYILEVDLEYPQHLHDVHADLLFCPTREKSPSKREDKLLATLHDKKRYMIHYRNLHQYTRHGLRITKIHRILQFAQSSWLRVYIELTNKKVPDLMKDENNGAVMTEFVGLRAKMYALRVQGKKDTKKVKDIKSNVVARSVMFENYIQCLNDAIKMSRRQSCISKIADVHDFKNKNRSKFAR</sequence>
<evidence type="ECO:0008006" key="3">
    <source>
        <dbReference type="Google" id="ProtNLM"/>
    </source>
</evidence>
<dbReference type="SUPFAM" id="SSF56672">
    <property type="entry name" value="DNA/RNA polymerases"/>
    <property type="match status" value="1"/>
</dbReference>
<dbReference type="Proteomes" id="UP000078540">
    <property type="component" value="Unassembled WGS sequence"/>
</dbReference>
<protein>
    <recommendedName>
        <fullName evidence="3">DNA-directed DNA polymerase</fullName>
    </recommendedName>
</protein>